<dbReference type="EMBL" id="FWZX01000093">
    <property type="protein sequence ID" value="SMF86667.1"/>
    <property type="molecule type" value="Genomic_DNA"/>
</dbReference>
<dbReference type="Pfam" id="PF11563">
    <property type="entry name" value="Protoglobin"/>
    <property type="match status" value="1"/>
</dbReference>
<dbReference type="AlphaFoldDB" id="A0A1Y6CY69"/>
<dbReference type="SUPFAM" id="SSF46458">
    <property type="entry name" value="Globin-like"/>
    <property type="match status" value="1"/>
</dbReference>
<proteinExistence type="predicted"/>
<dbReference type="InterPro" id="IPR012292">
    <property type="entry name" value="Globin/Proto"/>
</dbReference>
<dbReference type="RefSeq" id="WP_200808739.1">
    <property type="nucleotide sequence ID" value="NZ_FWZX01000093.1"/>
</dbReference>
<organism evidence="2 3">
    <name type="scientific">Tistlia consotensis USBA 355</name>
    <dbReference type="NCBI Taxonomy" id="560819"/>
    <lineage>
        <taxon>Bacteria</taxon>
        <taxon>Pseudomonadati</taxon>
        <taxon>Pseudomonadota</taxon>
        <taxon>Alphaproteobacteria</taxon>
        <taxon>Rhodospirillales</taxon>
        <taxon>Rhodovibrionaceae</taxon>
        <taxon>Tistlia</taxon>
    </lineage>
</organism>
<protein>
    <submittedName>
        <fullName evidence="2">Protoglobin</fullName>
    </submittedName>
</protein>
<reference evidence="2 3" key="1">
    <citation type="submission" date="2017-04" db="EMBL/GenBank/DDBJ databases">
        <authorList>
            <person name="Afonso C.L."/>
            <person name="Miller P.J."/>
            <person name="Scott M.A."/>
            <person name="Spackman E."/>
            <person name="Goraichik I."/>
            <person name="Dimitrov K.M."/>
            <person name="Suarez D.L."/>
            <person name="Swayne D.E."/>
        </authorList>
    </citation>
    <scope>NUCLEOTIDE SEQUENCE [LARGE SCALE GENOMIC DNA]</scope>
    <source>
        <strain evidence="2 3">USBA 355</strain>
    </source>
</reference>
<dbReference type="Proteomes" id="UP000192917">
    <property type="component" value="Unassembled WGS sequence"/>
</dbReference>
<name>A0A1Y6CY69_9PROT</name>
<gene>
    <name evidence="2" type="ORF">SAMN05428998_1931</name>
</gene>
<accession>A0A1Y6CY69</accession>
<evidence type="ECO:0000313" key="2">
    <source>
        <dbReference type="EMBL" id="SMF86667.1"/>
    </source>
</evidence>
<evidence type="ECO:0000313" key="3">
    <source>
        <dbReference type="Proteomes" id="UP000192917"/>
    </source>
</evidence>
<dbReference type="GO" id="GO:0019825">
    <property type="term" value="F:oxygen binding"/>
    <property type="evidence" value="ECO:0007669"/>
    <property type="project" value="InterPro"/>
</dbReference>
<feature type="domain" description="Globin-sensor" evidence="1">
    <location>
        <begin position="9"/>
        <end position="164"/>
    </location>
</feature>
<sequence>MHSEPTETDRLQFLEIDAATRACLREARPWLEQELPAILDGFYLHLARFPETARFFPTAQKRDLARNAQLAHWRVILEARFDRTYLDSVRRVGQAHHRLGLAPRLYIGGYCFLLTRLLAAISERVQSRWSGACAARRSALLAAITKAALLDMDCAISVYLEAGQQEKLQLLDRLAGSFERDIGGVVETLTASVGELHDTAHAMSETTALGRDRATSVARTAEQATGNVTTVAAAAEEMSHSVREIS</sequence>
<feature type="non-terminal residue" evidence="2">
    <location>
        <position position="246"/>
    </location>
</feature>
<dbReference type="Gene3D" id="1.10.490.10">
    <property type="entry name" value="Globins"/>
    <property type="match status" value="1"/>
</dbReference>
<dbReference type="GO" id="GO:0020037">
    <property type="term" value="F:heme binding"/>
    <property type="evidence" value="ECO:0007669"/>
    <property type="project" value="InterPro"/>
</dbReference>
<keyword evidence="3" id="KW-1185">Reference proteome</keyword>
<dbReference type="STRING" id="560819.SAMN05428998_1931"/>
<dbReference type="CDD" id="cd01068">
    <property type="entry name" value="globin_sensor"/>
    <property type="match status" value="1"/>
</dbReference>
<dbReference type="InterPro" id="IPR044398">
    <property type="entry name" value="Globin-sensor_dom"/>
</dbReference>
<dbReference type="InterPro" id="IPR009050">
    <property type="entry name" value="Globin-like_sf"/>
</dbReference>
<evidence type="ECO:0000259" key="1">
    <source>
        <dbReference type="Pfam" id="PF11563"/>
    </source>
</evidence>
<dbReference type="InterPro" id="IPR039379">
    <property type="entry name" value="Protoglobin_sensor_dom"/>
</dbReference>